<gene>
    <name evidence="2" type="ORF">HMPREF9607_00067</name>
</gene>
<dbReference type="EMBL" id="ADZU01000003">
    <property type="protein sequence ID" value="EFS93613.1"/>
    <property type="molecule type" value="Genomic_DNA"/>
</dbReference>
<evidence type="ECO:0000256" key="1">
    <source>
        <dbReference type="SAM" id="MobiDB-lite"/>
    </source>
</evidence>
<reference evidence="2" key="1">
    <citation type="submission" date="2010-08" db="EMBL/GenBank/DDBJ databases">
        <authorList>
            <person name="Weinstock G."/>
            <person name="Sodergren E."/>
            <person name="Clifton S."/>
            <person name="Fulton L."/>
            <person name="Fulton B."/>
            <person name="Courtney L."/>
            <person name="Fronick C."/>
            <person name="Harrison M."/>
            <person name="Strong C."/>
            <person name="Farmer C."/>
            <person name="Delahaunty K."/>
            <person name="Markovic C."/>
            <person name="Hall O."/>
            <person name="Minx P."/>
            <person name="Tomlinson C."/>
            <person name="Mitreva M."/>
            <person name="Hou S."/>
            <person name="Chen J."/>
            <person name="Wollam A."/>
            <person name="Pepin K.H."/>
            <person name="Johnson M."/>
            <person name="Bhonagiri V."/>
            <person name="Zhang X."/>
            <person name="Suruliraj S."/>
            <person name="Warren W."/>
            <person name="Chinwalla A."/>
            <person name="Mardis E.R."/>
            <person name="Wilson R.K."/>
        </authorList>
    </citation>
    <scope>NUCLEOTIDE SEQUENCE [LARGE SCALE GENOMIC DNA]</scope>
    <source>
        <strain evidence="2">HL044PA1</strain>
    </source>
</reference>
<dbReference type="Proteomes" id="UP000003179">
    <property type="component" value="Unassembled WGS sequence"/>
</dbReference>
<evidence type="ECO:0000313" key="3">
    <source>
        <dbReference type="Proteomes" id="UP000003179"/>
    </source>
</evidence>
<feature type="region of interest" description="Disordered" evidence="1">
    <location>
        <begin position="1"/>
        <end position="22"/>
    </location>
</feature>
<organism evidence="2 3">
    <name type="scientific">Cutibacterium modestum HL044PA1</name>
    <dbReference type="NCBI Taxonomy" id="765109"/>
    <lineage>
        <taxon>Bacteria</taxon>
        <taxon>Bacillati</taxon>
        <taxon>Actinomycetota</taxon>
        <taxon>Actinomycetes</taxon>
        <taxon>Propionibacteriales</taxon>
        <taxon>Propionibacteriaceae</taxon>
        <taxon>Cutibacterium</taxon>
        <taxon>Cutibacterium modestum</taxon>
    </lineage>
</organism>
<protein>
    <submittedName>
        <fullName evidence="2">Uncharacterized protein</fullName>
    </submittedName>
</protein>
<accession>A0ABN0C8Q4</accession>
<comment type="caution">
    <text evidence="2">The sequence shown here is derived from an EMBL/GenBank/DDBJ whole genome shotgun (WGS) entry which is preliminary data.</text>
</comment>
<evidence type="ECO:0000313" key="2">
    <source>
        <dbReference type="EMBL" id="EFS93613.1"/>
    </source>
</evidence>
<sequence>MCDNAVDGEQPEANGRPPRTPVSESWCCVNVWWRMTLKICEKIAHPAER</sequence>
<proteinExistence type="predicted"/>
<keyword evidence="3" id="KW-1185">Reference proteome</keyword>
<name>A0ABN0C8Q4_9ACTN</name>